<evidence type="ECO:0000256" key="1">
    <source>
        <dbReference type="ARBA" id="ARBA00023015"/>
    </source>
</evidence>
<evidence type="ECO:0000256" key="3">
    <source>
        <dbReference type="ARBA" id="ARBA00023163"/>
    </source>
</evidence>
<feature type="transmembrane region" description="Helical" evidence="4">
    <location>
        <begin position="179"/>
        <end position="200"/>
    </location>
</feature>
<reference evidence="6" key="1">
    <citation type="submission" date="2020-10" db="EMBL/GenBank/DDBJ databases">
        <authorList>
            <person name="Gilroy R."/>
        </authorList>
    </citation>
    <scope>NUCLEOTIDE SEQUENCE</scope>
    <source>
        <strain evidence="6">G3-3990</strain>
    </source>
</reference>
<comment type="caution">
    <text evidence="6">The sequence shown here is derived from an EMBL/GenBank/DDBJ whole genome shotgun (WGS) entry which is preliminary data.</text>
</comment>
<keyword evidence="4" id="KW-0812">Transmembrane</keyword>
<feature type="domain" description="HTH araC/xylS-type" evidence="5">
    <location>
        <begin position="275"/>
        <end position="376"/>
    </location>
</feature>
<keyword evidence="3" id="KW-0804">Transcription</keyword>
<dbReference type="PANTHER" id="PTHR43280">
    <property type="entry name" value="ARAC-FAMILY TRANSCRIPTIONAL REGULATOR"/>
    <property type="match status" value="1"/>
</dbReference>
<dbReference type="SMART" id="SM00342">
    <property type="entry name" value="HTH_ARAC"/>
    <property type="match status" value="1"/>
</dbReference>
<dbReference type="SUPFAM" id="SSF46689">
    <property type="entry name" value="Homeodomain-like"/>
    <property type="match status" value="1"/>
</dbReference>
<keyword evidence="1" id="KW-0805">Transcription regulation</keyword>
<feature type="transmembrane region" description="Helical" evidence="4">
    <location>
        <begin position="206"/>
        <end position="229"/>
    </location>
</feature>
<feature type="transmembrane region" description="Helical" evidence="4">
    <location>
        <begin position="138"/>
        <end position="158"/>
    </location>
</feature>
<keyword evidence="4" id="KW-0472">Membrane</keyword>
<dbReference type="PROSITE" id="PS01124">
    <property type="entry name" value="HTH_ARAC_FAMILY_2"/>
    <property type="match status" value="1"/>
</dbReference>
<evidence type="ECO:0000313" key="7">
    <source>
        <dbReference type="Proteomes" id="UP000823641"/>
    </source>
</evidence>
<feature type="transmembrane region" description="Helical" evidence="4">
    <location>
        <begin position="6"/>
        <end position="26"/>
    </location>
</feature>
<dbReference type="Proteomes" id="UP000823641">
    <property type="component" value="Unassembled WGS sequence"/>
</dbReference>
<dbReference type="InterPro" id="IPR018060">
    <property type="entry name" value="HTH_AraC"/>
</dbReference>
<evidence type="ECO:0000259" key="5">
    <source>
        <dbReference type="PROSITE" id="PS01124"/>
    </source>
</evidence>
<dbReference type="InterPro" id="IPR020449">
    <property type="entry name" value="Tscrpt_reg_AraC-type_HTH"/>
</dbReference>
<dbReference type="InterPro" id="IPR018062">
    <property type="entry name" value="HTH_AraC-typ_CS"/>
</dbReference>
<feature type="transmembrane region" description="Helical" evidence="4">
    <location>
        <begin position="47"/>
        <end position="66"/>
    </location>
</feature>
<feature type="transmembrane region" description="Helical" evidence="4">
    <location>
        <begin position="107"/>
        <end position="126"/>
    </location>
</feature>
<dbReference type="Gene3D" id="1.10.10.60">
    <property type="entry name" value="Homeodomain-like"/>
    <property type="match status" value="2"/>
</dbReference>
<dbReference type="PANTHER" id="PTHR43280:SF2">
    <property type="entry name" value="HTH-TYPE TRANSCRIPTIONAL REGULATOR EXSA"/>
    <property type="match status" value="1"/>
</dbReference>
<organism evidence="6 7">
    <name type="scientific">Candidatus Gallipaludibacter merdavium</name>
    <dbReference type="NCBI Taxonomy" id="2840839"/>
    <lineage>
        <taxon>Bacteria</taxon>
        <taxon>Pseudomonadati</taxon>
        <taxon>Bacteroidota</taxon>
        <taxon>Bacteroidia</taxon>
        <taxon>Bacteroidales</taxon>
        <taxon>Candidatus Gallipaludibacter</taxon>
    </lineage>
</organism>
<gene>
    <name evidence="6" type="ORF">IAA73_11720</name>
</gene>
<name>A0A9D9HWA3_9BACT</name>
<dbReference type="AlphaFoldDB" id="A0A9D9HWA3"/>
<accession>A0A9D9HWA3</accession>
<dbReference type="GO" id="GO:0043565">
    <property type="term" value="F:sequence-specific DNA binding"/>
    <property type="evidence" value="ECO:0007669"/>
    <property type="project" value="InterPro"/>
</dbReference>
<keyword evidence="4" id="KW-1133">Transmembrane helix</keyword>
<feature type="transmembrane region" description="Helical" evidence="4">
    <location>
        <begin position="72"/>
        <end position="95"/>
    </location>
</feature>
<dbReference type="GO" id="GO:0003700">
    <property type="term" value="F:DNA-binding transcription factor activity"/>
    <property type="evidence" value="ECO:0007669"/>
    <property type="project" value="InterPro"/>
</dbReference>
<evidence type="ECO:0000256" key="2">
    <source>
        <dbReference type="ARBA" id="ARBA00023125"/>
    </source>
</evidence>
<dbReference type="Pfam" id="PF12833">
    <property type="entry name" value="HTH_18"/>
    <property type="match status" value="1"/>
</dbReference>
<dbReference type="InterPro" id="IPR009057">
    <property type="entry name" value="Homeodomain-like_sf"/>
</dbReference>
<protein>
    <submittedName>
        <fullName evidence="6">AraC family transcriptional regulator</fullName>
    </submittedName>
</protein>
<dbReference type="PRINTS" id="PR00032">
    <property type="entry name" value="HTHARAC"/>
</dbReference>
<proteinExistence type="predicted"/>
<evidence type="ECO:0000256" key="4">
    <source>
        <dbReference type="SAM" id="Phobius"/>
    </source>
</evidence>
<sequence>MEASIYNYSLCIALTLMLWFGFNFLFAKAPNKPIYDIYLRSRRIMGVAILLLALNYSVHFFFGIRFKNANAAILMNLSTYFICYWLFGSALTVLLDRQYITVRRMRTHIALWILFSALSAVVLLWLPEGHFQKSMLWVMAAFLVGYGLMLSRRLLLLYKQRVRLFKDTHSDDIGAYIKWLSIFTYWAIVFGVGCGLLTFLPDDYVFVWVLSSIPFYIYLFHCYQSYLLFYEQVEQAMEEDSAIVSEENIHVEELQHKYVYVEDNDNPAYYADIVARVGEWMKADGYLHPGLTINELADMLHTNRTYLSAYINSTYHANFRDWIAGLRLGYAKRLLVAQPELTIAVIAEKSGFQSASHFIRLFKEDTGCSPAKWRKNKLE</sequence>
<dbReference type="PROSITE" id="PS00041">
    <property type="entry name" value="HTH_ARAC_FAMILY_1"/>
    <property type="match status" value="1"/>
</dbReference>
<keyword evidence="2" id="KW-0238">DNA-binding</keyword>
<dbReference type="EMBL" id="JADIMG010000107">
    <property type="protein sequence ID" value="MBO8460977.1"/>
    <property type="molecule type" value="Genomic_DNA"/>
</dbReference>
<reference evidence="6" key="2">
    <citation type="journal article" date="2021" name="PeerJ">
        <title>Extensive microbial diversity within the chicken gut microbiome revealed by metagenomics and culture.</title>
        <authorList>
            <person name="Gilroy R."/>
            <person name="Ravi A."/>
            <person name="Getino M."/>
            <person name="Pursley I."/>
            <person name="Horton D.L."/>
            <person name="Alikhan N.F."/>
            <person name="Baker D."/>
            <person name="Gharbi K."/>
            <person name="Hall N."/>
            <person name="Watson M."/>
            <person name="Adriaenssens E.M."/>
            <person name="Foster-Nyarko E."/>
            <person name="Jarju S."/>
            <person name="Secka A."/>
            <person name="Antonio M."/>
            <person name="Oren A."/>
            <person name="Chaudhuri R.R."/>
            <person name="La Ragione R."/>
            <person name="Hildebrand F."/>
            <person name="Pallen M.J."/>
        </authorList>
    </citation>
    <scope>NUCLEOTIDE SEQUENCE</scope>
    <source>
        <strain evidence="6">G3-3990</strain>
    </source>
</reference>
<evidence type="ECO:0000313" key="6">
    <source>
        <dbReference type="EMBL" id="MBO8460977.1"/>
    </source>
</evidence>